<accession>A0A915MFU9</accession>
<evidence type="ECO:0000313" key="1">
    <source>
        <dbReference type="Proteomes" id="UP000887561"/>
    </source>
</evidence>
<organism evidence="1 2">
    <name type="scientific">Meloidogyne javanica</name>
    <name type="common">Root-knot nematode worm</name>
    <dbReference type="NCBI Taxonomy" id="6303"/>
    <lineage>
        <taxon>Eukaryota</taxon>
        <taxon>Metazoa</taxon>
        <taxon>Ecdysozoa</taxon>
        <taxon>Nematoda</taxon>
        <taxon>Chromadorea</taxon>
        <taxon>Rhabditida</taxon>
        <taxon>Tylenchina</taxon>
        <taxon>Tylenchomorpha</taxon>
        <taxon>Tylenchoidea</taxon>
        <taxon>Meloidogynidae</taxon>
        <taxon>Meloidogyninae</taxon>
        <taxon>Meloidogyne</taxon>
        <taxon>Meloidogyne incognita group</taxon>
    </lineage>
</organism>
<dbReference type="WBParaSite" id="scaffold3929_cov220.g7346">
    <property type="protein sequence ID" value="scaffold3929_cov220.g7346"/>
    <property type="gene ID" value="scaffold3929_cov220.g7346"/>
</dbReference>
<protein>
    <submittedName>
        <fullName evidence="2">Uncharacterized protein</fullName>
    </submittedName>
</protein>
<proteinExistence type="predicted"/>
<dbReference type="AlphaFoldDB" id="A0A915MFU9"/>
<reference evidence="2" key="1">
    <citation type="submission" date="2022-11" db="UniProtKB">
        <authorList>
            <consortium name="WormBaseParasite"/>
        </authorList>
    </citation>
    <scope>IDENTIFICATION</scope>
</reference>
<evidence type="ECO:0000313" key="2">
    <source>
        <dbReference type="WBParaSite" id="scaffold3929_cov220.g7346"/>
    </source>
</evidence>
<keyword evidence="1" id="KW-1185">Reference proteome</keyword>
<dbReference type="Gene3D" id="1.10.1200.10">
    <property type="entry name" value="ACP-like"/>
    <property type="match status" value="1"/>
</dbReference>
<dbReference type="InterPro" id="IPR036736">
    <property type="entry name" value="ACP-like_sf"/>
</dbReference>
<name>A0A915MFU9_MELJA</name>
<sequence length="188" mass="22122">MISFSYAIISRNFINKLKYPKIHLIRTFSLSNLRNKIADEFDNSAFENTFGFNFKKEKPKTSKEVEERLIAILYKFDKRKDFLFNLGSQMHWDMGIKLTEIDEQLNREEIKQKVLEIIKRQPSINEELIKEKGLFARFGSLGINNSKRELFNEICNEFDIQLPLGEYDNIQNGLDICDIVCDLINAEK</sequence>
<dbReference type="Proteomes" id="UP000887561">
    <property type="component" value="Unplaced"/>
</dbReference>